<accession>A0A370DC81</accession>
<proteinExistence type="predicted"/>
<dbReference type="InterPro" id="IPR000184">
    <property type="entry name" value="Bac_surfAg_D15"/>
</dbReference>
<evidence type="ECO:0000259" key="3">
    <source>
        <dbReference type="Pfam" id="PF01103"/>
    </source>
</evidence>
<organism evidence="4 5">
    <name type="scientific">endosymbiont of Galathealinum brachiosum</name>
    <dbReference type="NCBI Taxonomy" id="2200906"/>
    <lineage>
        <taxon>Bacteria</taxon>
        <taxon>Pseudomonadati</taxon>
        <taxon>Pseudomonadota</taxon>
        <taxon>Gammaproteobacteria</taxon>
        <taxon>sulfur-oxidizing symbionts</taxon>
    </lineage>
</organism>
<dbReference type="Proteomes" id="UP000254266">
    <property type="component" value="Unassembled WGS sequence"/>
</dbReference>
<evidence type="ECO:0000256" key="1">
    <source>
        <dbReference type="ARBA" id="ARBA00004370"/>
    </source>
</evidence>
<keyword evidence="2" id="KW-0472">Membrane</keyword>
<comment type="caution">
    <text evidence="4">The sequence shown here is derived from an EMBL/GenBank/DDBJ whole genome shotgun (WGS) entry which is preliminary data.</text>
</comment>
<keyword evidence="5" id="KW-1185">Reference proteome</keyword>
<dbReference type="Pfam" id="PF01103">
    <property type="entry name" value="Omp85"/>
    <property type="match status" value="1"/>
</dbReference>
<evidence type="ECO:0000313" key="4">
    <source>
        <dbReference type="EMBL" id="RDH82481.1"/>
    </source>
</evidence>
<dbReference type="Gene3D" id="2.40.160.50">
    <property type="entry name" value="membrane protein fhac: a member of the omp85/tpsb transporter family"/>
    <property type="match status" value="1"/>
</dbReference>
<dbReference type="GO" id="GO:0019867">
    <property type="term" value="C:outer membrane"/>
    <property type="evidence" value="ECO:0007669"/>
    <property type="project" value="InterPro"/>
</dbReference>
<name>A0A370DC81_9GAMM</name>
<sequence>MATVDEQIIEQFDYARHFENNVDKPEQQGSWLAVPIPVSNPTIGTGLQAALLYLHPKDNDSEVPNSTSGLVGMYTNSDSQLIGGFHDGNWNSDLYRYQVMIGTGEFNLDYFGIGSHSPLADNPIKYNLMSNILFSQLLRRLPGTKDWYLGFRYMYIDSNVEFFADDPNEVLPPVEDDMTNSGLGIMTTFDSRDDNYYPTTGVNFEFVWMRDDEKIGSDFNFEKIDTHYDTYISVSEKSVMALSAVFAKATGDVPFYLLPSLKMRGFANGLYKDDASLSGHGEWRYKFKPRWGTILFYEIGSTAATANDLLETTISSYGAGLRWQVTKDKKLNLGIDVGFSDDNSAIYVQVGETF</sequence>
<feature type="domain" description="Bacterial surface antigen (D15)" evidence="3">
    <location>
        <begin position="173"/>
        <end position="325"/>
    </location>
</feature>
<protein>
    <recommendedName>
        <fullName evidence="3">Bacterial surface antigen (D15) domain-containing protein</fullName>
    </recommendedName>
</protein>
<comment type="subcellular location">
    <subcellularLocation>
        <location evidence="1">Membrane</location>
    </subcellularLocation>
</comment>
<reference evidence="4 5" key="1">
    <citation type="journal article" date="2018" name="ISME J.">
        <title>Endosymbiont genomes yield clues of tubeworm success.</title>
        <authorList>
            <person name="Li Y."/>
            <person name="Liles M.R."/>
            <person name="Halanych K.M."/>
        </authorList>
    </citation>
    <scope>NUCLEOTIDE SEQUENCE [LARGE SCALE GENOMIC DNA]</scope>
    <source>
        <strain evidence="4">A1464</strain>
    </source>
</reference>
<gene>
    <name evidence="4" type="ORF">DIZ80_09330</name>
</gene>
<dbReference type="EMBL" id="QFXC01000011">
    <property type="protein sequence ID" value="RDH82481.1"/>
    <property type="molecule type" value="Genomic_DNA"/>
</dbReference>
<dbReference type="AlphaFoldDB" id="A0A370DC81"/>
<evidence type="ECO:0000256" key="2">
    <source>
        <dbReference type="ARBA" id="ARBA00023136"/>
    </source>
</evidence>
<evidence type="ECO:0000313" key="5">
    <source>
        <dbReference type="Proteomes" id="UP000254266"/>
    </source>
</evidence>